<dbReference type="RefSeq" id="XP_002958530.1">
    <property type="nucleotide sequence ID" value="XM_002958484.1"/>
</dbReference>
<accession>D8UIP9</accession>
<proteinExistence type="predicted"/>
<dbReference type="Proteomes" id="UP000001058">
    <property type="component" value="Unassembled WGS sequence"/>
</dbReference>
<sequence length="284" mass="32280">MYGGDPKMEQFIEETKRTGQQILNVTTKTADVTAKTAAAVDILAKLQRTQFRYTASKASTSRKGDDFKKKLEKFYENTPDEEMKLRCMLLDIKLPKTLVTGAHLFKYCWHGHINTLLGLKPREINNPRNGLLLFKPLEYAYDDSRFAINCKDGDDGPVFFMVLLDTGLKHVKVWDFAVHHNLTKGYSVEQLDPKVSTITFGDLDGTELVLSNKHHHPYKRSLAFQAMMATERAVEEEWQPANRPPMEILSCISLEAKVNFDAWLEMAAHAPPPMATESLDDDDE</sequence>
<dbReference type="EMBL" id="GL378417">
    <property type="protein sequence ID" value="EFJ40379.1"/>
    <property type="molecule type" value="Genomic_DNA"/>
</dbReference>
<keyword evidence="3" id="KW-1185">Reference proteome</keyword>
<protein>
    <recommendedName>
        <fullName evidence="1">HNH nuclease domain-containing protein</fullName>
    </recommendedName>
</protein>
<dbReference type="KEGG" id="vcn:VOLCADRAFT_108168"/>
<dbReference type="GeneID" id="9628002"/>
<evidence type="ECO:0000313" key="3">
    <source>
        <dbReference type="Proteomes" id="UP000001058"/>
    </source>
</evidence>
<dbReference type="Pfam" id="PF13391">
    <property type="entry name" value="HNH_2"/>
    <property type="match status" value="1"/>
</dbReference>
<feature type="domain" description="HNH nuclease" evidence="1">
    <location>
        <begin position="87"/>
        <end position="149"/>
    </location>
</feature>
<dbReference type="eggNOG" id="ENOG502SBFT">
    <property type="taxonomic scope" value="Eukaryota"/>
</dbReference>
<evidence type="ECO:0000259" key="1">
    <source>
        <dbReference type="Pfam" id="PF13391"/>
    </source>
</evidence>
<organism evidence="3">
    <name type="scientific">Volvox carteri f. nagariensis</name>
    <dbReference type="NCBI Taxonomy" id="3068"/>
    <lineage>
        <taxon>Eukaryota</taxon>
        <taxon>Viridiplantae</taxon>
        <taxon>Chlorophyta</taxon>
        <taxon>core chlorophytes</taxon>
        <taxon>Chlorophyceae</taxon>
        <taxon>CS clade</taxon>
        <taxon>Chlamydomonadales</taxon>
        <taxon>Volvocaceae</taxon>
        <taxon>Volvox</taxon>
    </lineage>
</organism>
<reference evidence="2 3" key="1">
    <citation type="journal article" date="2010" name="Science">
        <title>Genomic analysis of organismal complexity in the multicellular green alga Volvox carteri.</title>
        <authorList>
            <person name="Prochnik S.E."/>
            <person name="Umen J."/>
            <person name="Nedelcu A.M."/>
            <person name="Hallmann A."/>
            <person name="Miller S.M."/>
            <person name="Nishii I."/>
            <person name="Ferris P."/>
            <person name="Kuo A."/>
            <person name="Mitros T."/>
            <person name="Fritz-Laylin L.K."/>
            <person name="Hellsten U."/>
            <person name="Chapman J."/>
            <person name="Simakov O."/>
            <person name="Rensing S.A."/>
            <person name="Terry A."/>
            <person name="Pangilinan J."/>
            <person name="Kapitonov V."/>
            <person name="Jurka J."/>
            <person name="Salamov A."/>
            <person name="Shapiro H."/>
            <person name="Schmutz J."/>
            <person name="Grimwood J."/>
            <person name="Lindquist E."/>
            <person name="Lucas S."/>
            <person name="Grigoriev I.V."/>
            <person name="Schmitt R."/>
            <person name="Kirk D."/>
            <person name="Rokhsar D.S."/>
        </authorList>
    </citation>
    <scope>NUCLEOTIDE SEQUENCE [LARGE SCALE GENOMIC DNA]</scope>
    <source>
        <strain evidence="3">f. Nagariensis / Eve</strain>
    </source>
</reference>
<dbReference type="AlphaFoldDB" id="D8UIP9"/>
<gene>
    <name evidence="2" type="ORF">VOLCADRAFT_108168</name>
</gene>
<dbReference type="InParanoid" id="D8UIP9"/>
<name>D8UIP9_VOLCA</name>
<evidence type="ECO:0000313" key="2">
    <source>
        <dbReference type="EMBL" id="EFJ40379.1"/>
    </source>
</evidence>
<dbReference type="OrthoDB" id="151325at2759"/>
<dbReference type="InterPro" id="IPR003615">
    <property type="entry name" value="HNH_nuc"/>
</dbReference>